<organism evidence="4">
    <name type="scientific">Schistocephalus solidus</name>
    <name type="common">Tapeworm</name>
    <dbReference type="NCBI Taxonomy" id="70667"/>
    <lineage>
        <taxon>Eukaryota</taxon>
        <taxon>Metazoa</taxon>
        <taxon>Spiralia</taxon>
        <taxon>Lophotrochozoa</taxon>
        <taxon>Platyhelminthes</taxon>
        <taxon>Cestoda</taxon>
        <taxon>Eucestoda</taxon>
        <taxon>Diphyllobothriidea</taxon>
        <taxon>Diphyllobothriidae</taxon>
        <taxon>Schistocephalus</taxon>
    </lineage>
</organism>
<reference evidence="2 3" key="2">
    <citation type="submission" date="2018-11" db="EMBL/GenBank/DDBJ databases">
        <authorList>
            <consortium name="Pathogen Informatics"/>
        </authorList>
    </citation>
    <scope>NUCLEOTIDE SEQUENCE [LARGE SCALE GENOMIC DNA]</scope>
    <source>
        <strain evidence="2 3">NST_G2</strain>
    </source>
</reference>
<accession>A0A183T3Z7</accession>
<name>A0A183T3Z7_SCHSO</name>
<gene>
    <name evidence="2" type="ORF">SSLN_LOCUS11195</name>
</gene>
<dbReference type="WBParaSite" id="SSLN_0001162201-mRNA-1">
    <property type="protein sequence ID" value="SSLN_0001162201-mRNA-1"/>
    <property type="gene ID" value="SSLN_0001162201"/>
</dbReference>
<evidence type="ECO:0000313" key="3">
    <source>
        <dbReference type="Proteomes" id="UP000275846"/>
    </source>
</evidence>
<evidence type="ECO:0000313" key="4">
    <source>
        <dbReference type="WBParaSite" id="SSLN_0001162201-mRNA-1"/>
    </source>
</evidence>
<evidence type="ECO:0000256" key="1">
    <source>
        <dbReference type="SAM" id="MobiDB-lite"/>
    </source>
</evidence>
<dbReference type="EMBL" id="UYSU01036357">
    <property type="protein sequence ID" value="VDL97580.1"/>
    <property type="molecule type" value="Genomic_DNA"/>
</dbReference>
<protein>
    <submittedName>
        <fullName evidence="2 4">Uncharacterized protein</fullName>
    </submittedName>
</protein>
<feature type="region of interest" description="Disordered" evidence="1">
    <location>
        <begin position="51"/>
        <end position="78"/>
    </location>
</feature>
<reference evidence="4" key="1">
    <citation type="submission" date="2016-06" db="UniProtKB">
        <authorList>
            <consortium name="WormBaseParasite"/>
        </authorList>
    </citation>
    <scope>IDENTIFICATION</scope>
</reference>
<proteinExistence type="predicted"/>
<dbReference type="Proteomes" id="UP000275846">
    <property type="component" value="Unassembled WGS sequence"/>
</dbReference>
<keyword evidence="3" id="KW-1185">Reference proteome</keyword>
<evidence type="ECO:0000313" key="2">
    <source>
        <dbReference type="EMBL" id="VDL97580.1"/>
    </source>
</evidence>
<dbReference type="AlphaFoldDB" id="A0A183T3Z7"/>
<sequence>MFAFIHDFNGEHPKKYELKANREVRQRRPLMSQEVRFAVSLLALIISGTPPPTPAVSPPRASSVGIIGQQLGDSRPTHVRRTCPALSEQCSPDTVQLWRWHQMSGIRVARSRAKTPAAWGGIRNE</sequence>